<keyword evidence="1" id="KW-0472">Membrane</keyword>
<feature type="transmembrane region" description="Helical" evidence="1">
    <location>
        <begin position="12"/>
        <end position="36"/>
    </location>
</feature>
<dbReference type="Pfam" id="PF07811">
    <property type="entry name" value="TadE"/>
    <property type="match status" value="1"/>
</dbReference>
<dbReference type="EMBL" id="JANUGU010000002">
    <property type="protein sequence ID" value="MCS0658333.1"/>
    <property type="molecule type" value="Genomic_DNA"/>
</dbReference>
<evidence type="ECO:0000259" key="2">
    <source>
        <dbReference type="Pfam" id="PF07811"/>
    </source>
</evidence>
<gene>
    <name evidence="3" type="ORF">NX778_09685</name>
</gene>
<proteinExistence type="predicted"/>
<dbReference type="RefSeq" id="WP_258811519.1">
    <property type="nucleotide sequence ID" value="NZ_JANUGU010000002.1"/>
</dbReference>
<organism evidence="3 4">
    <name type="scientific">Massilia terrae</name>
    <dbReference type="NCBI Taxonomy" id="1811224"/>
    <lineage>
        <taxon>Bacteria</taxon>
        <taxon>Pseudomonadati</taxon>
        <taxon>Pseudomonadota</taxon>
        <taxon>Betaproteobacteria</taxon>
        <taxon>Burkholderiales</taxon>
        <taxon>Oxalobacteraceae</taxon>
        <taxon>Telluria group</taxon>
        <taxon>Massilia</taxon>
    </lineage>
</organism>
<keyword evidence="4" id="KW-1185">Reference proteome</keyword>
<keyword evidence="1" id="KW-1133">Transmembrane helix</keyword>
<feature type="domain" description="TadE-like" evidence="2">
    <location>
        <begin position="15"/>
        <end position="56"/>
    </location>
</feature>
<dbReference type="InterPro" id="IPR012495">
    <property type="entry name" value="TadE-like_dom"/>
</dbReference>
<protein>
    <submittedName>
        <fullName evidence="3">Pilus assembly protein</fullName>
    </submittedName>
</protein>
<comment type="caution">
    <text evidence="3">The sequence shown here is derived from an EMBL/GenBank/DDBJ whole genome shotgun (WGS) entry which is preliminary data.</text>
</comment>
<accession>A0ABT2CWI7</accession>
<sequence length="196" mass="20919">MKRLTGRRSRKAQAGVAAVEFSLVAISFFFFVFATLELARAEFLLNTLREVTRRAAAAASNVSFNNATALQNVQADAVFRTSSGPLVLGDPVTAANVKIDYLSVSQGTLALNHVTALPSCPAKNHLNCVTDPYADNCIRFVRARVCASMDSSGNCEPLSYQMLFPLLDLSGMQIPPAETIVPAGSLGYTLGSMPCP</sequence>
<reference evidence="3 4" key="1">
    <citation type="submission" date="2022-08" db="EMBL/GenBank/DDBJ databases">
        <title>Reclassification of Massilia species as members of the genera Telluria, Duganella, Pseudoduganella, Mokoshia gen. nov. and Zemynaea gen. nov. using orthogonal and non-orthogonal genome-based approaches.</title>
        <authorList>
            <person name="Bowman J.P."/>
        </authorList>
    </citation>
    <scope>NUCLEOTIDE SEQUENCE [LARGE SCALE GENOMIC DNA]</scope>
    <source>
        <strain evidence="3 4">JCM 31606</strain>
    </source>
</reference>
<dbReference type="Proteomes" id="UP001204621">
    <property type="component" value="Unassembled WGS sequence"/>
</dbReference>
<evidence type="ECO:0000313" key="3">
    <source>
        <dbReference type="EMBL" id="MCS0658333.1"/>
    </source>
</evidence>
<name>A0ABT2CWI7_9BURK</name>
<evidence type="ECO:0000256" key="1">
    <source>
        <dbReference type="SAM" id="Phobius"/>
    </source>
</evidence>
<evidence type="ECO:0000313" key="4">
    <source>
        <dbReference type="Proteomes" id="UP001204621"/>
    </source>
</evidence>
<keyword evidence="1" id="KW-0812">Transmembrane</keyword>